<comment type="caution">
    <text evidence="3">The sequence shown here is derived from an EMBL/GenBank/DDBJ whole genome shotgun (WGS) entry which is preliminary data.</text>
</comment>
<dbReference type="Gene3D" id="1.20.1410.10">
    <property type="entry name" value="I/LWEQ domain"/>
    <property type="match status" value="1"/>
</dbReference>
<dbReference type="InterPro" id="IPR049317">
    <property type="entry name" value="GCIP-like_N"/>
</dbReference>
<accession>A0A1Y1XED4</accession>
<evidence type="ECO:0000259" key="2">
    <source>
        <dbReference type="Pfam" id="PF13324"/>
    </source>
</evidence>
<sequence length="347" mass="39593">MTKKEQDLEIVLKKFINKIVKLIEDINKPNEKLFMSHENFNHETFFQRLDNAVSLISSNATKFSITAKPPCNPKDVIEICRMFDPSVENLVNIIESVPLSHGANFNREIRDISKDLLRSVATLLNGHMKNPINLNSINSFQGPLVDTGITWYNCNVLMKISKNNLESCSKKIKITLDFIGDSINEIKEASENPNNDYDDFDDDLDSDNEDKDDDNSKRELTENEKSLLENSLNMFKMSNFLLKKILTRTMKQYVNDNSIEANKWLDDVAELAGKTFSEATDDLACSSMSYPLDAESISEECNNLLEKASNLIDVCIKVSDETNTKWYNTCRDQFKKYIAAIDSCKTE</sequence>
<dbReference type="PANTHER" id="PTHR15492">
    <property type="entry name" value="CYCLIN D1-BINDING PROTEIN 1"/>
    <property type="match status" value="1"/>
</dbReference>
<evidence type="ECO:0000256" key="1">
    <source>
        <dbReference type="SAM" id="MobiDB-lite"/>
    </source>
</evidence>
<dbReference type="STRING" id="1754192.A0A1Y1XED4"/>
<gene>
    <name evidence="3" type="ORF">BCR32DRAFT_291540</name>
</gene>
<reference evidence="3 4" key="1">
    <citation type="submission" date="2016-08" db="EMBL/GenBank/DDBJ databases">
        <title>A Parts List for Fungal Cellulosomes Revealed by Comparative Genomics.</title>
        <authorList>
            <consortium name="DOE Joint Genome Institute"/>
            <person name="Haitjema C.H."/>
            <person name="Gilmore S.P."/>
            <person name="Henske J.K."/>
            <person name="Solomon K.V."/>
            <person name="De Groot R."/>
            <person name="Kuo A."/>
            <person name="Mondo S.J."/>
            <person name="Salamov A.A."/>
            <person name="Labutti K."/>
            <person name="Zhao Z."/>
            <person name="Chiniquy J."/>
            <person name="Barry K."/>
            <person name="Brewer H.M."/>
            <person name="Purvine S.O."/>
            <person name="Wright A.T."/>
            <person name="Boxma B."/>
            <person name="Van Alen T."/>
            <person name="Hackstein J.H."/>
            <person name="Baker S.E."/>
            <person name="Grigoriev I.V."/>
            <person name="O'Malley M.A."/>
        </authorList>
    </citation>
    <scope>NUCLEOTIDE SEQUENCE [LARGE SCALE GENOMIC DNA]</scope>
    <source>
        <strain evidence="3 4">S4</strain>
    </source>
</reference>
<evidence type="ECO:0000313" key="3">
    <source>
        <dbReference type="EMBL" id="ORX84120.1"/>
    </source>
</evidence>
<feature type="region of interest" description="Disordered" evidence="1">
    <location>
        <begin position="189"/>
        <end position="223"/>
    </location>
</feature>
<dbReference type="OrthoDB" id="41588at2759"/>
<name>A0A1Y1XED4_9FUNG</name>
<dbReference type="GO" id="GO:0005634">
    <property type="term" value="C:nucleus"/>
    <property type="evidence" value="ECO:0007669"/>
    <property type="project" value="TreeGrafter"/>
</dbReference>
<feature type="compositionally biased region" description="Basic and acidic residues" evidence="1">
    <location>
        <begin position="214"/>
        <end position="223"/>
    </location>
</feature>
<dbReference type="Gene3D" id="1.20.1420.10">
    <property type="entry name" value="Talin, central domain"/>
    <property type="match status" value="1"/>
</dbReference>
<dbReference type="PANTHER" id="PTHR15492:SF1">
    <property type="entry name" value="CYCLIN-D1-BINDING PROTEIN 1"/>
    <property type="match status" value="1"/>
</dbReference>
<dbReference type="EMBL" id="MCFG01000058">
    <property type="protein sequence ID" value="ORX84120.1"/>
    <property type="molecule type" value="Genomic_DNA"/>
</dbReference>
<feature type="domain" description="Cyclin-D1-binding protein 1-like N-terminal" evidence="2">
    <location>
        <begin position="49"/>
        <end position="191"/>
    </location>
</feature>
<dbReference type="Pfam" id="PF13324">
    <property type="entry name" value="GCIP_N"/>
    <property type="match status" value="1"/>
</dbReference>
<organism evidence="3 4">
    <name type="scientific">Anaeromyces robustus</name>
    <dbReference type="NCBI Taxonomy" id="1754192"/>
    <lineage>
        <taxon>Eukaryota</taxon>
        <taxon>Fungi</taxon>
        <taxon>Fungi incertae sedis</taxon>
        <taxon>Chytridiomycota</taxon>
        <taxon>Chytridiomycota incertae sedis</taxon>
        <taxon>Neocallimastigomycetes</taxon>
        <taxon>Neocallimastigales</taxon>
        <taxon>Neocallimastigaceae</taxon>
        <taxon>Anaeromyces</taxon>
    </lineage>
</organism>
<evidence type="ECO:0000313" key="4">
    <source>
        <dbReference type="Proteomes" id="UP000193944"/>
    </source>
</evidence>
<dbReference type="InterPro" id="IPR026907">
    <property type="entry name" value="GCIP-like"/>
</dbReference>
<feature type="compositionally biased region" description="Acidic residues" evidence="1">
    <location>
        <begin position="196"/>
        <end position="213"/>
    </location>
</feature>
<protein>
    <recommendedName>
        <fullName evidence="2">Cyclin-D1-binding protein 1-like N-terminal domain-containing protein</fullName>
    </recommendedName>
</protein>
<dbReference type="AlphaFoldDB" id="A0A1Y1XED4"/>
<dbReference type="Proteomes" id="UP000193944">
    <property type="component" value="Unassembled WGS sequence"/>
</dbReference>
<keyword evidence="4" id="KW-1185">Reference proteome</keyword>
<proteinExistence type="predicted"/>
<reference evidence="3 4" key="2">
    <citation type="submission" date="2016-08" db="EMBL/GenBank/DDBJ databases">
        <title>Pervasive Adenine N6-methylation of Active Genes in Fungi.</title>
        <authorList>
            <consortium name="DOE Joint Genome Institute"/>
            <person name="Mondo S.J."/>
            <person name="Dannebaum R.O."/>
            <person name="Kuo R.C."/>
            <person name="Labutti K."/>
            <person name="Haridas S."/>
            <person name="Kuo A."/>
            <person name="Salamov A."/>
            <person name="Ahrendt S.R."/>
            <person name="Lipzen A."/>
            <person name="Sullivan W."/>
            <person name="Andreopoulos W.B."/>
            <person name="Clum A."/>
            <person name="Lindquist E."/>
            <person name="Daum C."/>
            <person name="Ramamoorthy G.K."/>
            <person name="Gryganskyi A."/>
            <person name="Culley D."/>
            <person name="Magnuson J.K."/>
            <person name="James T.Y."/>
            <person name="O'Malley M.A."/>
            <person name="Stajich J.E."/>
            <person name="Spatafora J.W."/>
            <person name="Visel A."/>
            <person name="Grigoriev I.V."/>
        </authorList>
    </citation>
    <scope>NUCLEOTIDE SEQUENCE [LARGE SCALE GENOMIC DNA]</scope>
    <source>
        <strain evidence="3 4">S4</strain>
    </source>
</reference>